<evidence type="ECO:0000313" key="2">
    <source>
        <dbReference type="EMBL" id="KAA3764613.1"/>
    </source>
</evidence>
<dbReference type="Pfam" id="PF19512">
    <property type="entry name" value="DUF6046"/>
    <property type="match status" value="1"/>
</dbReference>
<gene>
    <name evidence="2" type="ORF">F3F73_12220</name>
</gene>
<reference evidence="2 3" key="1">
    <citation type="journal article" date="2019" name="Nat. Med.">
        <title>A library of human gut bacterial isolates paired with longitudinal multiomics data enables mechanistic microbiome research.</title>
        <authorList>
            <person name="Poyet M."/>
            <person name="Groussin M."/>
            <person name="Gibbons S.M."/>
            <person name="Avila-Pacheco J."/>
            <person name="Jiang X."/>
            <person name="Kearney S.M."/>
            <person name="Perrotta A.R."/>
            <person name="Berdy B."/>
            <person name="Zhao S."/>
            <person name="Lieberman T.D."/>
            <person name="Swanson P.K."/>
            <person name="Smith M."/>
            <person name="Roesemann S."/>
            <person name="Alexander J.E."/>
            <person name="Rich S.A."/>
            <person name="Livny J."/>
            <person name="Vlamakis H."/>
            <person name="Clish C."/>
            <person name="Bullock K."/>
            <person name="Deik A."/>
            <person name="Scott J."/>
            <person name="Pierce K.A."/>
            <person name="Xavier R.J."/>
            <person name="Alm E.J."/>
        </authorList>
    </citation>
    <scope>NUCLEOTIDE SEQUENCE [LARGE SCALE GENOMIC DNA]</scope>
    <source>
        <strain evidence="2 3">BIOML-A10</strain>
    </source>
</reference>
<accession>A0A7J4XI94</accession>
<proteinExistence type="predicted"/>
<sequence length="328" mass="36664">MPKIISIGRIATSTLLSGGVISHGSVGGYISDAARRGLNMGLAELTDGQVQYLSKDSHILKRAVIQTASQLAYGMLRSYPRYLKYWEQKVRDKYLQEKSQSSLANKAGQYAQLIKDQQDVATKKNYTDTIVGNLVSDYLELSISDEGTYYDSQSGKVELNSKYGLVTFVDLQPLVQVSSRNNILLTTVQGRNYTRKEFISGGDFEISISGKISSKYPDIYPEAEVSKFLKLMQYKGVITCDNTILRQFKISQLIVQSYTFSSSDCRNIQPYSLSCVAVEPSEAVELKLADQEKVDKAIQHANKWIKLVKFGTEVVDPSSLLKISKLWL</sequence>
<dbReference type="InterPro" id="IPR046109">
    <property type="entry name" value="DUF6046"/>
</dbReference>
<protein>
    <recommendedName>
        <fullName evidence="1">DUF6046 domain-containing protein</fullName>
    </recommendedName>
</protein>
<organism evidence="2 3">
    <name type="scientific">Bacteroides salyersiae</name>
    <dbReference type="NCBI Taxonomy" id="291644"/>
    <lineage>
        <taxon>Bacteria</taxon>
        <taxon>Pseudomonadati</taxon>
        <taxon>Bacteroidota</taxon>
        <taxon>Bacteroidia</taxon>
        <taxon>Bacteroidales</taxon>
        <taxon>Bacteroidaceae</taxon>
        <taxon>Bacteroides</taxon>
    </lineage>
</organism>
<name>A0A7J4XI94_9BACE</name>
<comment type="caution">
    <text evidence="2">The sequence shown here is derived from an EMBL/GenBank/DDBJ whole genome shotgun (WGS) entry which is preliminary data.</text>
</comment>
<feature type="domain" description="DUF6046" evidence="1">
    <location>
        <begin position="172"/>
        <end position="282"/>
    </location>
</feature>
<evidence type="ECO:0000259" key="1">
    <source>
        <dbReference type="Pfam" id="PF19512"/>
    </source>
</evidence>
<dbReference type="AlphaFoldDB" id="A0A7J4XI94"/>
<dbReference type="EMBL" id="VWMK01000011">
    <property type="protein sequence ID" value="KAA3764613.1"/>
    <property type="molecule type" value="Genomic_DNA"/>
</dbReference>
<evidence type="ECO:0000313" key="3">
    <source>
        <dbReference type="Proteomes" id="UP000422221"/>
    </source>
</evidence>
<dbReference type="Proteomes" id="UP000422221">
    <property type="component" value="Unassembled WGS sequence"/>
</dbReference>